<accession>A0ACB7IKQ8</accession>
<name>A0ACB7IKQ8_PLECO</name>
<dbReference type="EMBL" id="WQMT02000010">
    <property type="protein sequence ID" value="KAG9218299.1"/>
    <property type="molecule type" value="Genomic_DNA"/>
</dbReference>
<evidence type="ECO:0000313" key="2">
    <source>
        <dbReference type="Proteomes" id="UP000824881"/>
    </source>
</evidence>
<proteinExistence type="predicted"/>
<reference evidence="1 2" key="1">
    <citation type="journal article" date="2021" name="Appl. Environ. Microbiol.">
        <title>Genetic linkage and physical mapping for an oyster mushroom Pleurotus cornucopiae and QTL analysis for the trait cap color.</title>
        <authorList>
            <person name="Zhang Y."/>
            <person name="Gao W."/>
            <person name="Sonnenberg A."/>
            <person name="Chen Q."/>
            <person name="Zhang J."/>
            <person name="Huang C."/>
        </authorList>
    </citation>
    <scope>NUCLEOTIDE SEQUENCE [LARGE SCALE GENOMIC DNA]</scope>
    <source>
        <strain evidence="1">CCMSSC00406</strain>
    </source>
</reference>
<protein>
    <submittedName>
        <fullName evidence="1">Uncharacterized protein</fullName>
    </submittedName>
</protein>
<sequence>MEPSDPNSASAFHPPPSPSVHSVDAPSTISSLAPSASILTAGVNTASLTIAQQLATAFSDPALLQLAIMLKMKAAAQVPAKWLELKNAGKWTGRDLSIDKLRSLYICKTNYNTYSKMFDNAEQFPILHVLLNDPAYDQSSEEHRAVWGNHKLTKENLAAITKELKDKEDKEKRAKEKARLAKEKKSKKASTSK</sequence>
<keyword evidence="2" id="KW-1185">Reference proteome</keyword>
<comment type="caution">
    <text evidence="1">The sequence shown here is derived from an EMBL/GenBank/DDBJ whole genome shotgun (WGS) entry which is preliminary data.</text>
</comment>
<dbReference type="Proteomes" id="UP000824881">
    <property type="component" value="Unassembled WGS sequence"/>
</dbReference>
<evidence type="ECO:0000313" key="1">
    <source>
        <dbReference type="EMBL" id="KAG9218299.1"/>
    </source>
</evidence>
<organism evidence="1 2">
    <name type="scientific">Pleurotus cornucopiae</name>
    <name type="common">Cornucopia mushroom</name>
    <dbReference type="NCBI Taxonomy" id="5321"/>
    <lineage>
        <taxon>Eukaryota</taxon>
        <taxon>Fungi</taxon>
        <taxon>Dikarya</taxon>
        <taxon>Basidiomycota</taxon>
        <taxon>Agaricomycotina</taxon>
        <taxon>Agaricomycetes</taxon>
        <taxon>Agaricomycetidae</taxon>
        <taxon>Agaricales</taxon>
        <taxon>Pleurotineae</taxon>
        <taxon>Pleurotaceae</taxon>
        <taxon>Pleurotus</taxon>
    </lineage>
</organism>
<gene>
    <name evidence="1" type="ORF">CCMSSC00406_0009889</name>
</gene>